<dbReference type="EMBL" id="JAYXHS010000001">
    <property type="protein sequence ID" value="MEC5385098.1"/>
    <property type="molecule type" value="Genomic_DNA"/>
</dbReference>
<feature type="signal peptide" evidence="1">
    <location>
        <begin position="1"/>
        <end position="22"/>
    </location>
</feature>
<dbReference type="Proteomes" id="UP001331561">
    <property type="component" value="Unassembled WGS sequence"/>
</dbReference>
<keyword evidence="1" id="KW-0732">Signal</keyword>
<dbReference type="RefSeq" id="WP_327598062.1">
    <property type="nucleotide sequence ID" value="NZ_JAYXHS010000001.1"/>
</dbReference>
<organism evidence="2 3">
    <name type="scientific">Uliginosibacterium silvisoli</name>
    <dbReference type="NCBI Taxonomy" id="3114758"/>
    <lineage>
        <taxon>Bacteria</taxon>
        <taxon>Pseudomonadati</taxon>
        <taxon>Pseudomonadota</taxon>
        <taxon>Betaproteobacteria</taxon>
        <taxon>Rhodocyclales</taxon>
        <taxon>Zoogloeaceae</taxon>
        <taxon>Uliginosibacterium</taxon>
    </lineage>
</organism>
<keyword evidence="3" id="KW-1185">Reference proteome</keyword>
<evidence type="ECO:0000313" key="2">
    <source>
        <dbReference type="EMBL" id="MEC5385098.1"/>
    </source>
</evidence>
<reference evidence="2 3" key="1">
    <citation type="submission" date="2024-01" db="EMBL/GenBank/DDBJ databases">
        <title>Uliginosibacterium soil sp. nov.</title>
        <authorList>
            <person name="Lv Y."/>
        </authorList>
    </citation>
    <scope>NUCLEOTIDE SEQUENCE [LARGE SCALE GENOMIC DNA]</scope>
    <source>
        <strain evidence="2 3">H3</strain>
    </source>
</reference>
<gene>
    <name evidence="2" type="ORF">VVD49_05145</name>
</gene>
<evidence type="ECO:0000313" key="3">
    <source>
        <dbReference type="Proteomes" id="UP001331561"/>
    </source>
</evidence>
<feature type="chain" id="PRO_5045412338" evidence="1">
    <location>
        <begin position="23"/>
        <end position="126"/>
    </location>
</feature>
<comment type="caution">
    <text evidence="2">The sequence shown here is derived from an EMBL/GenBank/DDBJ whole genome shotgun (WGS) entry which is preliminary data.</text>
</comment>
<proteinExistence type="predicted"/>
<protein>
    <submittedName>
        <fullName evidence="2">Uncharacterized protein</fullName>
    </submittedName>
</protein>
<evidence type="ECO:0000256" key="1">
    <source>
        <dbReference type="SAM" id="SignalP"/>
    </source>
</evidence>
<name>A0ABU6JZJ9_9RHOO</name>
<accession>A0ABU6JZJ9</accession>
<sequence>MKHRIAIALATLSLLGAEVVLAAGEHDHKPAHGGIVVEVKEVQYELIARTDTLQLYVSDHGKPVKLDGASARITLLSGTDKQEVELKPAGDKLEAKGSFKVSAGTKVLASVSLPGKAAASARFTIK</sequence>